<name>A0A979G2Q4_CHIPD</name>
<keyword evidence="9" id="KW-0675">Receptor</keyword>
<dbReference type="EMBL" id="CP001699">
    <property type="protein sequence ID" value="ACU59573.1"/>
    <property type="molecule type" value="Genomic_DNA"/>
</dbReference>
<gene>
    <name evidence="9" type="ordered locus">Cpin_2080</name>
</gene>
<evidence type="ECO:0000256" key="4">
    <source>
        <dbReference type="ARBA" id="ARBA00022692"/>
    </source>
</evidence>
<evidence type="ECO:0000256" key="5">
    <source>
        <dbReference type="ARBA" id="ARBA00023136"/>
    </source>
</evidence>
<dbReference type="RefSeq" id="WP_012789749.1">
    <property type="nucleotide sequence ID" value="NC_013132.1"/>
</dbReference>
<comment type="subcellular location">
    <subcellularLocation>
        <location evidence="1 7">Cell outer membrane</location>
        <topology evidence="1 7">Multi-pass membrane protein</topology>
    </subcellularLocation>
</comment>
<dbReference type="Pfam" id="PF07715">
    <property type="entry name" value="Plug"/>
    <property type="match status" value="1"/>
</dbReference>
<dbReference type="InterPro" id="IPR008969">
    <property type="entry name" value="CarboxyPept-like_regulatory"/>
</dbReference>
<dbReference type="KEGG" id="cpi:Cpin_2080"/>
<reference evidence="10" key="1">
    <citation type="submission" date="2009-08" db="EMBL/GenBank/DDBJ databases">
        <title>The complete genome of Chitinophaga pinensis DSM 2588.</title>
        <authorList>
            <consortium name="US DOE Joint Genome Institute (JGI-PGF)"/>
            <person name="Lucas S."/>
            <person name="Copeland A."/>
            <person name="Lapidus A."/>
            <person name="Glavina del Rio T."/>
            <person name="Dalin E."/>
            <person name="Tice H."/>
            <person name="Bruce D."/>
            <person name="Goodwin L."/>
            <person name="Pitluck S."/>
            <person name="Kyrpides N."/>
            <person name="Mavromatis K."/>
            <person name="Ivanova N."/>
            <person name="Mikhailova N."/>
            <person name="Sims D."/>
            <person name="Meinche L."/>
            <person name="Brettin T."/>
            <person name="Detter J.C."/>
            <person name="Han C."/>
            <person name="Larimer F."/>
            <person name="Land M."/>
            <person name="Hauser L."/>
            <person name="Markowitz V."/>
            <person name="Cheng J.-F."/>
            <person name="Hugenholtz P."/>
            <person name="Woyke T."/>
            <person name="Wu D."/>
            <person name="Spring S."/>
            <person name="Klenk H.-P."/>
            <person name="Eisen J.A."/>
        </authorList>
    </citation>
    <scope>NUCLEOTIDE SEQUENCE [LARGE SCALE GENOMIC DNA]</scope>
    <source>
        <strain evidence="10">ATCC 43595 / DSM 2588 / LMG 13176 / NBRC 15968 / NCIMB 11800 / UQM 2034</strain>
    </source>
</reference>
<keyword evidence="2 7" id="KW-0813">Transport</keyword>
<dbReference type="SUPFAM" id="SSF49464">
    <property type="entry name" value="Carboxypeptidase regulatory domain-like"/>
    <property type="match status" value="1"/>
</dbReference>
<dbReference type="InterPro" id="IPR012910">
    <property type="entry name" value="Plug_dom"/>
</dbReference>
<evidence type="ECO:0000256" key="2">
    <source>
        <dbReference type="ARBA" id="ARBA00022448"/>
    </source>
</evidence>
<dbReference type="Pfam" id="PF13715">
    <property type="entry name" value="CarbopepD_reg_2"/>
    <property type="match status" value="1"/>
</dbReference>
<dbReference type="Gene3D" id="2.60.40.1120">
    <property type="entry name" value="Carboxypeptidase-like, regulatory domain"/>
    <property type="match status" value="1"/>
</dbReference>
<keyword evidence="3 7" id="KW-1134">Transmembrane beta strand</keyword>
<dbReference type="PROSITE" id="PS52016">
    <property type="entry name" value="TONB_DEPENDENT_REC_3"/>
    <property type="match status" value="1"/>
</dbReference>
<evidence type="ECO:0000256" key="7">
    <source>
        <dbReference type="PROSITE-ProRule" id="PRU01360"/>
    </source>
</evidence>
<evidence type="ECO:0000256" key="3">
    <source>
        <dbReference type="ARBA" id="ARBA00022452"/>
    </source>
</evidence>
<dbReference type="InterPro" id="IPR023996">
    <property type="entry name" value="TonB-dep_OMP_SusC/RagA"/>
</dbReference>
<evidence type="ECO:0000313" key="9">
    <source>
        <dbReference type="EMBL" id="ACU59573.1"/>
    </source>
</evidence>
<dbReference type="InterPro" id="IPR023997">
    <property type="entry name" value="TonB-dep_OMP_SusC/RagA_CS"/>
</dbReference>
<dbReference type="InterPro" id="IPR036942">
    <property type="entry name" value="Beta-barrel_TonB_sf"/>
</dbReference>
<dbReference type="NCBIfam" id="TIGR04057">
    <property type="entry name" value="SusC_RagA_signa"/>
    <property type="match status" value="1"/>
</dbReference>
<dbReference type="Proteomes" id="UP000002215">
    <property type="component" value="Chromosome"/>
</dbReference>
<sequence>MQKHRFAFRMFRSGPFLKFSPARRMTALFFTFLLLQINVQTQAQTVTLKGKDLTLKQVFKAIEQQTGYVVFANKSYLNETKSVAVEANAMPLRQFMEACTKDQPFGFTIADNTITLTPKAKSKSGDNVVPVKEMVEGKVSGVDGQVLEGASIRVKGNTNGTYTDKEGRFSIDAYEGDVLIISFVGFESREYKIGSNHHFNIVLNRASITAGEIVISTGYQQKKVSEITGALQTIKGDELRKGVSTVNALAMLKGKASGLYIVENGGSVATRGQVVMHGQASMPDQSNTNFGPLLVIDGVISNVPNLQDIVNPNDIESITILKDAASTAIYGSRAAQGVIVVVTRRGANGKMKIGLNTSYGKVKNNRLVDYMNTSQLSTHIHNYMASLYAASPSLNSTYGSFDNYFNTTRIYTDDDLQHDYDWSNKTFYPDGNQSNINLSMSGGNEKTKVYTALDWTRQDGTILGDNLDRKAFRLNLDQRINSKLTLSINTNVLIDKYAASTSENQNYLFLPWVTPYYANGALADSVPNYIYNSSGKRGTVYYDNPLYSYTYNTAITKRQSYLLTGKLRYDILPWLSVQTTNTLQYINNNLNSYKDPRTYRGRYDGPANNRIYVNGALTVSDDRTNYFLTSNLITASKQFGEHTLTALAGQEYSKTNTSYFSVSVYGSPYPGERTLGAFQNYGTYINKLFGTIATPYSSAPVEKGSFSVFGELNDNYKEKYFASASLRRDASTNFGRNNRYGTFYSLSAGWLISKESFMQSVKPVTNLKLRAAYGTSGREAGADYLNFTTYADVFRYNDANTYGSTIQRLGNDQITWETTYTTNIGLDLELWKRINLSTDLYSRRSAGLLQSVQLPTYIGFATQIRNIGELTNKGIDINLSTINVQTKDFKWTTEFNISFNKNRLTKIYGDSLIDGFTGGYYRYKGEDINTLKAIPYLGVNPDNGRPLFQRMNADKSISIVDSLPLAKAAGLQNYLNMGSATPKFFGGFTNTFTYRNITLSALFNFSYGNKIVNNNMRNFMDPTGWQNGFNIAAPTKEQHFWKAPGDKAANYPNFYDPAFSQRGATNLGSSLLYQNASYLRLRNIRLSYDFLPRTLQRISMSSLSVYVSADNVFVIKNKALYASDPEGATIGGTSNSYAGTGINGAMPRRFVIGLNAGF</sequence>
<comment type="similarity">
    <text evidence="7">Belongs to the TonB-dependent receptor family.</text>
</comment>
<accession>A0A979G2Q4</accession>
<dbReference type="InterPro" id="IPR039426">
    <property type="entry name" value="TonB-dep_rcpt-like"/>
</dbReference>
<evidence type="ECO:0000313" key="10">
    <source>
        <dbReference type="Proteomes" id="UP000002215"/>
    </source>
</evidence>
<keyword evidence="5 7" id="KW-0472">Membrane</keyword>
<protein>
    <submittedName>
        <fullName evidence="9">TonB-dependent receptor</fullName>
    </submittedName>
</protein>
<dbReference type="AlphaFoldDB" id="A0A979G2Q4"/>
<organism evidence="9 10">
    <name type="scientific">Chitinophaga pinensis (strain ATCC 43595 / DSM 2588 / LMG 13176 / NBRC 15968 / NCIMB 11800 / UQM 2034)</name>
    <dbReference type="NCBI Taxonomy" id="485918"/>
    <lineage>
        <taxon>Bacteria</taxon>
        <taxon>Pseudomonadati</taxon>
        <taxon>Bacteroidota</taxon>
        <taxon>Chitinophagia</taxon>
        <taxon>Chitinophagales</taxon>
        <taxon>Chitinophagaceae</taxon>
        <taxon>Chitinophaga</taxon>
    </lineage>
</organism>
<evidence type="ECO:0000256" key="1">
    <source>
        <dbReference type="ARBA" id="ARBA00004571"/>
    </source>
</evidence>
<dbReference type="SUPFAM" id="SSF56935">
    <property type="entry name" value="Porins"/>
    <property type="match status" value="1"/>
</dbReference>
<evidence type="ECO:0000256" key="6">
    <source>
        <dbReference type="ARBA" id="ARBA00023237"/>
    </source>
</evidence>
<proteinExistence type="inferred from homology"/>
<keyword evidence="6 7" id="KW-0998">Cell outer membrane</keyword>
<reference evidence="9 10" key="2">
    <citation type="journal article" date="2010" name="Stand. Genomic Sci.">
        <title>Complete genome sequence of Chitinophaga pinensis type strain (UQM 2034).</title>
        <authorList>
            <person name="Glavina Del Rio T."/>
            <person name="Abt B."/>
            <person name="Spring S."/>
            <person name="Lapidus A."/>
            <person name="Nolan M."/>
            <person name="Tice H."/>
            <person name="Copeland A."/>
            <person name="Cheng J.F."/>
            <person name="Chen F."/>
            <person name="Bruce D."/>
            <person name="Goodwin L."/>
            <person name="Pitluck S."/>
            <person name="Ivanova N."/>
            <person name="Mavromatis K."/>
            <person name="Mikhailova N."/>
            <person name="Pati A."/>
            <person name="Chen A."/>
            <person name="Palaniappan K."/>
            <person name="Land M."/>
            <person name="Hauser L."/>
            <person name="Chang Y.J."/>
            <person name="Jeffries C.D."/>
            <person name="Chain P."/>
            <person name="Saunders E."/>
            <person name="Detter J.C."/>
            <person name="Brettin T."/>
            <person name="Rohde M."/>
            <person name="Goker M."/>
            <person name="Bristow J."/>
            <person name="Eisen J.A."/>
            <person name="Markowitz V."/>
            <person name="Hugenholtz P."/>
            <person name="Kyrpides N.C."/>
            <person name="Klenk H.P."/>
            <person name="Lucas S."/>
        </authorList>
    </citation>
    <scope>NUCLEOTIDE SEQUENCE [LARGE SCALE GENOMIC DNA]</scope>
    <source>
        <strain evidence="10">ATCC 43595 / DSM 2588 / LMG 13176 / NBRC 15968 / NCIMB 11800 / UQM 2034</strain>
    </source>
</reference>
<dbReference type="InterPro" id="IPR037066">
    <property type="entry name" value="Plug_dom_sf"/>
</dbReference>
<dbReference type="Gene3D" id="2.170.130.10">
    <property type="entry name" value="TonB-dependent receptor, plug domain"/>
    <property type="match status" value="1"/>
</dbReference>
<evidence type="ECO:0000259" key="8">
    <source>
        <dbReference type="Pfam" id="PF07715"/>
    </source>
</evidence>
<dbReference type="Gene3D" id="2.40.170.20">
    <property type="entry name" value="TonB-dependent receptor, beta-barrel domain"/>
    <property type="match status" value="1"/>
</dbReference>
<feature type="domain" description="TonB-dependent receptor plug" evidence="8">
    <location>
        <begin position="224"/>
        <end position="338"/>
    </location>
</feature>
<dbReference type="GO" id="GO:0009279">
    <property type="term" value="C:cell outer membrane"/>
    <property type="evidence" value="ECO:0007669"/>
    <property type="project" value="UniProtKB-SubCell"/>
</dbReference>
<dbReference type="OrthoDB" id="9768177at2"/>
<dbReference type="NCBIfam" id="TIGR04056">
    <property type="entry name" value="OMP_RagA_SusC"/>
    <property type="match status" value="1"/>
</dbReference>
<keyword evidence="4 7" id="KW-0812">Transmembrane</keyword>